<evidence type="ECO:0000256" key="5">
    <source>
        <dbReference type="ARBA" id="ARBA00020673"/>
    </source>
</evidence>
<evidence type="ECO:0000256" key="10">
    <source>
        <dbReference type="SAM" id="MobiDB-lite"/>
    </source>
</evidence>
<reference evidence="13" key="1">
    <citation type="submission" date="2021-03" db="EMBL/GenBank/DDBJ databases">
        <title>Evolutionary innovations through gain and loss of genes in the ectomycorrhizal Boletales.</title>
        <authorList>
            <person name="Wu G."/>
            <person name="Miyauchi S."/>
            <person name="Morin E."/>
            <person name="Yang Z.-L."/>
            <person name="Xu J."/>
            <person name="Martin F.M."/>
        </authorList>
    </citation>
    <scope>NUCLEOTIDE SEQUENCE</scope>
    <source>
        <strain evidence="13">BR01</strain>
    </source>
</reference>
<evidence type="ECO:0000313" key="13">
    <source>
        <dbReference type="EMBL" id="KAG6373544.1"/>
    </source>
</evidence>
<evidence type="ECO:0000313" key="14">
    <source>
        <dbReference type="Proteomes" id="UP000683000"/>
    </source>
</evidence>
<dbReference type="InterPro" id="IPR032816">
    <property type="entry name" value="VTT_dom"/>
</dbReference>
<dbReference type="PANTHER" id="PTHR47549">
    <property type="entry name" value="GOLGI APPARATUS MEMBRANE PROTEIN TVP38-RELATED"/>
    <property type="match status" value="1"/>
</dbReference>
<dbReference type="EMBL" id="JAGFBS010000021">
    <property type="protein sequence ID" value="KAG6373544.1"/>
    <property type="molecule type" value="Genomic_DNA"/>
</dbReference>
<feature type="transmembrane region" description="Helical" evidence="11">
    <location>
        <begin position="122"/>
        <end position="140"/>
    </location>
</feature>
<evidence type="ECO:0000256" key="1">
    <source>
        <dbReference type="ARBA" id="ARBA00002978"/>
    </source>
</evidence>
<feature type="domain" description="VTT" evidence="12">
    <location>
        <begin position="142"/>
        <end position="256"/>
    </location>
</feature>
<comment type="subcellular location">
    <subcellularLocation>
        <location evidence="2">Golgi apparatus membrane</location>
        <topology evidence="2">Multi-pass membrane protein</topology>
    </subcellularLocation>
</comment>
<accession>A0A8I2YKH3</accession>
<name>A0A8I2YKH3_9AGAM</name>
<evidence type="ECO:0000256" key="11">
    <source>
        <dbReference type="SAM" id="Phobius"/>
    </source>
</evidence>
<proteinExistence type="inferred from homology"/>
<feature type="compositionally biased region" description="Polar residues" evidence="10">
    <location>
        <begin position="443"/>
        <end position="454"/>
    </location>
</feature>
<evidence type="ECO:0000259" key="12">
    <source>
        <dbReference type="Pfam" id="PF09335"/>
    </source>
</evidence>
<keyword evidence="14" id="KW-1185">Reference proteome</keyword>
<comment type="similarity">
    <text evidence="3">Belongs to the TVP38/TMEM64 family.</text>
</comment>
<evidence type="ECO:0000256" key="6">
    <source>
        <dbReference type="ARBA" id="ARBA00022692"/>
    </source>
</evidence>
<keyword evidence="8" id="KW-0333">Golgi apparatus</keyword>
<dbReference type="GO" id="GO:0000139">
    <property type="term" value="C:Golgi membrane"/>
    <property type="evidence" value="ECO:0007669"/>
    <property type="project" value="UniProtKB-SubCell"/>
</dbReference>
<gene>
    <name evidence="13" type="ORF">JVT61DRAFT_6187</name>
</gene>
<comment type="function">
    <text evidence="1">Golgi membrane protein involved in vesicular trafficking and spindle migration.</text>
</comment>
<dbReference type="OrthoDB" id="166803at2759"/>
<dbReference type="InterPro" id="IPR051076">
    <property type="entry name" value="Golgi_membrane_TVP38/TMEM64"/>
</dbReference>
<evidence type="ECO:0000256" key="7">
    <source>
        <dbReference type="ARBA" id="ARBA00022989"/>
    </source>
</evidence>
<keyword evidence="7 11" id="KW-1133">Transmembrane helix</keyword>
<evidence type="ECO:0000256" key="2">
    <source>
        <dbReference type="ARBA" id="ARBA00004653"/>
    </source>
</evidence>
<evidence type="ECO:0000256" key="8">
    <source>
        <dbReference type="ARBA" id="ARBA00023034"/>
    </source>
</evidence>
<feature type="transmembrane region" description="Helical" evidence="11">
    <location>
        <begin position="83"/>
        <end position="102"/>
    </location>
</feature>
<feature type="transmembrane region" description="Helical" evidence="11">
    <location>
        <begin position="222"/>
        <end position="243"/>
    </location>
</feature>
<dbReference type="PANTHER" id="PTHR47549:SF2">
    <property type="entry name" value="GOLGI APPARATUS MEMBRANE PROTEIN TVP38"/>
    <property type="match status" value="1"/>
</dbReference>
<comment type="caution">
    <text evidence="13">The sequence shown here is derived from an EMBL/GenBank/DDBJ whole genome shotgun (WGS) entry which is preliminary data.</text>
</comment>
<feature type="region of interest" description="Disordered" evidence="10">
    <location>
        <begin position="443"/>
        <end position="502"/>
    </location>
</feature>
<dbReference type="Proteomes" id="UP000683000">
    <property type="component" value="Unassembled WGS sequence"/>
</dbReference>
<feature type="transmembrane region" description="Helical" evidence="11">
    <location>
        <begin position="272"/>
        <end position="292"/>
    </location>
</feature>
<evidence type="ECO:0000256" key="9">
    <source>
        <dbReference type="ARBA" id="ARBA00023136"/>
    </source>
</evidence>
<keyword evidence="6 11" id="KW-0812">Transmembrane</keyword>
<protein>
    <recommendedName>
        <fullName evidence="4">Golgi apparatus membrane protein TVP38</fullName>
    </recommendedName>
    <alternativeName>
        <fullName evidence="5">Golgi apparatus membrane protein tvp38</fullName>
    </alternativeName>
</protein>
<keyword evidence="9 11" id="KW-0472">Membrane</keyword>
<dbReference type="AlphaFoldDB" id="A0A8I2YKH3"/>
<organism evidence="13 14">
    <name type="scientific">Boletus reticuloceps</name>
    <dbReference type="NCBI Taxonomy" id="495285"/>
    <lineage>
        <taxon>Eukaryota</taxon>
        <taxon>Fungi</taxon>
        <taxon>Dikarya</taxon>
        <taxon>Basidiomycota</taxon>
        <taxon>Agaricomycotina</taxon>
        <taxon>Agaricomycetes</taxon>
        <taxon>Agaricomycetidae</taxon>
        <taxon>Boletales</taxon>
        <taxon>Boletineae</taxon>
        <taxon>Boletaceae</taxon>
        <taxon>Boletoideae</taxon>
        <taxon>Boletus</taxon>
    </lineage>
</organism>
<feature type="compositionally biased region" description="Polar residues" evidence="10">
    <location>
        <begin position="477"/>
        <end position="491"/>
    </location>
</feature>
<dbReference type="Pfam" id="PF09335">
    <property type="entry name" value="VTT_dom"/>
    <property type="match status" value="1"/>
</dbReference>
<feature type="transmembrane region" description="Helical" evidence="11">
    <location>
        <begin position="147"/>
        <end position="168"/>
    </location>
</feature>
<evidence type="ECO:0000256" key="4">
    <source>
        <dbReference type="ARBA" id="ARBA00013533"/>
    </source>
</evidence>
<evidence type="ECO:0000256" key="3">
    <source>
        <dbReference type="ARBA" id="ARBA00008640"/>
    </source>
</evidence>
<sequence>MSAYPGYASPAPAPAPATYNPVAHDARAINRTPSPTPSEIEALNQKGFFNYRAMFQKDKLLTRKYLSPSLPLPRSARLADPIAVYYAVGLLVIVIGSLFIFYHNQIVHAVQPAANWMHGLPGGWLIPIVIFFIISFPPLFGHEILAIVCGLVWGLWAGFGITAAGTLFGEIGNFYTFRYFLQSRAEKQEKKSIQYACLAKVVREGGFKIAVIVRYSAVPGHFTTAIFAVCGMNIFVFILAALLSMPKQFITVYIGTLLESTANGSASSKNKILSYVVGAITVLVTVVAMWYIRSQVNRVKPEIIHARQKARQAKLTGDVLYQNGGMAGSTDDTVFNPNASDVNLTTPLARSDAPYDTSSYQQWDRDGHAVGYAADPRVFAPQPRRPNTSFDAAFAAPSLSGSAAGARQLRQESTDTARWELQTNAADGQAYPLHSISEPVETFQNPFDNASSETVLPPSGPPPASRSSAGDYAFSAPQHSFQGNSDNQPTRAFSPPPPSYQS</sequence>